<dbReference type="Gene3D" id="3.40.50.150">
    <property type="entry name" value="Vaccinia Virus protein VP39"/>
    <property type="match status" value="1"/>
</dbReference>
<keyword evidence="2 7" id="KW-0489">Methyltransferase</keyword>
<reference evidence="7 8" key="1">
    <citation type="submission" date="2023-06" db="EMBL/GenBank/DDBJ databases">
        <title>Marinobacter azerbaijanicus a moderately halophilic, isolated from Urmia Lake in Azerbaijan region of Iran.</title>
        <authorList>
            <person name="Sanchez-Porro C."/>
            <person name="Aghdam E.M."/>
            <person name="Saheb S.M."/>
            <person name="Tarhriz V."/>
            <person name="Kazemi E."/>
            <person name="Ammozegar M.A."/>
            <person name="Ventosa A."/>
            <person name="Hejazi M.S."/>
        </authorList>
    </citation>
    <scope>NUCLEOTIDE SEQUENCE [LARGE SCALE GENOMIC DNA]</scope>
    <source>
        <strain evidence="7 8">TBZ242</strain>
    </source>
</reference>
<protein>
    <recommendedName>
        <fullName evidence="1">site-specific DNA-methyltransferase (adenine-specific)</fullName>
        <ecNumber evidence="1">2.1.1.72</ecNumber>
    </recommendedName>
</protein>
<dbReference type="InterPro" id="IPR029063">
    <property type="entry name" value="SAM-dependent_MTases_sf"/>
</dbReference>
<evidence type="ECO:0000256" key="5">
    <source>
        <dbReference type="ARBA" id="ARBA00047942"/>
    </source>
</evidence>
<dbReference type="GO" id="GO:0032259">
    <property type="term" value="P:methylation"/>
    <property type="evidence" value="ECO:0007669"/>
    <property type="project" value="UniProtKB-KW"/>
</dbReference>
<keyword evidence="3 7" id="KW-0808">Transferase</keyword>
<keyword evidence="4" id="KW-0949">S-adenosyl-L-methionine</keyword>
<evidence type="ECO:0000256" key="1">
    <source>
        <dbReference type="ARBA" id="ARBA00011900"/>
    </source>
</evidence>
<dbReference type="InterPro" id="IPR011639">
    <property type="entry name" value="MethylTrfase_TaqI-like_dom"/>
</dbReference>
<sequence length="1284" mass="145907">MAFDQDTRGRLRDLVSGCRTTLTEEFKLQLQQDYGLDPKTGEVTELSRLTHLSDRERHTAALLRETLAHYLAGEGESKAQRQVAIDRIIREQAFTVLNRLAALLMMEARGLLRESVSKGAQSQAFELYRHLAGTALGETGEAYQTFLFSLFDEFAIDLPALFDRFAPQGRLFPRETALNALLELLNDYEIEPLWALDETIGWIYQYFNSQEERKAMRKASQAPRNSRELAVRNQFFTPRYVVEFLVDNTLGRQWYNATGGTTSLRDSCQYLLVKPDEQPEAGIKLRDPRTLKLLDPACGSMHFGLYAFDLFLQIYRDAWQWEQQHGPGSLDVSTQPEAGFEPLCHTYAEEEALLRDVPRLIVEHNIYGVDIDPRAAQIASLALWLRAQRAWHEAGVPAMQRPDVGQGNVIAAVAPPAEKELREAFAARLDRQDAELFAKTLQMLKGLPELGVLLRAEKELPALIRQVYVGKGSDLFAEQEQETWQKAEERLRRALVDFSEEAGATYQSRLFAQDALQGLRMIDLCRDVFDVVVMNPPFGQATKGLSDFYKDNYPDSTSEELAATFFTRATELLRIGGLIGEISSRTIFYLYSLKEWRCRSIFNQAPLNVFVDLGGGELDDAVNETAAYIAKKGGCVEEICGFGMFHRSKDKPRSVKSMVDGNAGDEVFFRPMKDFQILHDVPLCYWVSNSFLERLSGLSMFGGDIADVQMGLAPRDEFRYSRLWWEVCPEKVGRHKKWTSYAKGGELSPYFCDVDLLLNAEHDLREIKADLNRKYPYLKGNLDWVLHPENDYYRPGLTFGQRTTFLRVSALPEGGFFSVAGKAIFGLSQSNESLLQSINTPSAQYLTYLRRERLEMDPQFQEGGVARMPWPDISDEHQLRLARLAMQNAALVEKVTSFDETTHYFRGVVNKALYDDAAAEAGQEIINNEYVADRLMADYLSLTEQDKKFIDDEILSRWPSRSTANWYLYGEFKDEISYAVGCAFNRWKVKPASESELEGVGEHDPFLALPVKSPAMLAAAPVYGYYESPLGVLDHSYGGSGSLSTLVEKFLKIIANDGFDDFESKACNALKVKSLHEYFSKPSKFFSDHYGKYSKSGRRAPIYWPLATASGSYTLWLYYPVLTDQTLFTAVNDFLDGPKGKLTQVEAELGNLRLAGASRSRVDEKRLEELSDFRDELADLRDTLLRIAPDYKPNHDDGVQITAAPLWPLFRHRPWQNVLRDTWERLEQGDYDWAHLAMAYWPERVREKCVTDKSLAIAHDLEHLYAEPEPAPKKTRGRKKASEG</sequence>
<proteinExistence type="predicted"/>
<feature type="domain" description="Type II methyltransferase M.TaqI-like" evidence="6">
    <location>
        <begin position="364"/>
        <end position="614"/>
    </location>
</feature>
<evidence type="ECO:0000259" key="6">
    <source>
        <dbReference type="Pfam" id="PF07669"/>
    </source>
</evidence>
<organism evidence="7 8">
    <name type="scientific">Marinobacter azerbaijanicus</name>
    <dbReference type="NCBI Taxonomy" id="3050455"/>
    <lineage>
        <taxon>Bacteria</taxon>
        <taxon>Pseudomonadati</taxon>
        <taxon>Pseudomonadota</taxon>
        <taxon>Gammaproteobacteria</taxon>
        <taxon>Pseudomonadales</taxon>
        <taxon>Marinobacteraceae</taxon>
        <taxon>Marinobacter</taxon>
    </lineage>
</organism>
<dbReference type="PRINTS" id="PR00507">
    <property type="entry name" value="N12N6MTFRASE"/>
</dbReference>
<dbReference type="PROSITE" id="PS00092">
    <property type="entry name" value="N6_MTASE"/>
    <property type="match status" value="1"/>
</dbReference>
<accession>A0ABT7IHP3</accession>
<dbReference type="InterPro" id="IPR050953">
    <property type="entry name" value="N4_N6_ade-DNA_methylase"/>
</dbReference>
<evidence type="ECO:0000256" key="3">
    <source>
        <dbReference type="ARBA" id="ARBA00022679"/>
    </source>
</evidence>
<comment type="catalytic activity">
    <reaction evidence="5">
        <text>a 2'-deoxyadenosine in DNA + S-adenosyl-L-methionine = an N(6)-methyl-2'-deoxyadenosine in DNA + S-adenosyl-L-homocysteine + H(+)</text>
        <dbReference type="Rhea" id="RHEA:15197"/>
        <dbReference type="Rhea" id="RHEA-COMP:12418"/>
        <dbReference type="Rhea" id="RHEA-COMP:12419"/>
        <dbReference type="ChEBI" id="CHEBI:15378"/>
        <dbReference type="ChEBI" id="CHEBI:57856"/>
        <dbReference type="ChEBI" id="CHEBI:59789"/>
        <dbReference type="ChEBI" id="CHEBI:90615"/>
        <dbReference type="ChEBI" id="CHEBI:90616"/>
        <dbReference type="EC" id="2.1.1.72"/>
    </reaction>
</comment>
<dbReference type="SUPFAM" id="SSF53335">
    <property type="entry name" value="S-adenosyl-L-methionine-dependent methyltransferases"/>
    <property type="match status" value="1"/>
</dbReference>
<dbReference type="EMBL" id="JASSVS010000016">
    <property type="protein sequence ID" value="MDL0433689.1"/>
    <property type="molecule type" value="Genomic_DNA"/>
</dbReference>
<dbReference type="InterPro" id="IPR002052">
    <property type="entry name" value="DNA_methylase_N6_adenine_CS"/>
</dbReference>
<gene>
    <name evidence="7" type="primary">pglX</name>
    <name evidence="7" type="ORF">QPM17_21320</name>
</gene>
<evidence type="ECO:0000313" key="7">
    <source>
        <dbReference type="EMBL" id="MDL0433689.1"/>
    </source>
</evidence>
<dbReference type="NCBIfam" id="NF033452">
    <property type="entry name" value="BREX_1_MTaseX"/>
    <property type="match status" value="1"/>
</dbReference>
<dbReference type="EC" id="2.1.1.72" evidence="1"/>
<evidence type="ECO:0000313" key="8">
    <source>
        <dbReference type="Proteomes" id="UP001227964"/>
    </source>
</evidence>
<keyword evidence="8" id="KW-1185">Reference proteome</keyword>
<dbReference type="Pfam" id="PF07669">
    <property type="entry name" value="Eco57I"/>
    <property type="match status" value="1"/>
</dbReference>
<name>A0ABT7IHP3_9GAMM</name>
<dbReference type="GO" id="GO:0009007">
    <property type="term" value="F:site-specific DNA-methyltransferase (adenine-specific) activity"/>
    <property type="evidence" value="ECO:0007669"/>
    <property type="project" value="UniProtKB-EC"/>
</dbReference>
<dbReference type="PANTHER" id="PTHR33841:SF1">
    <property type="entry name" value="DNA METHYLTRANSFERASE A"/>
    <property type="match status" value="1"/>
</dbReference>
<evidence type="ECO:0000256" key="2">
    <source>
        <dbReference type="ARBA" id="ARBA00022603"/>
    </source>
</evidence>
<dbReference type="RefSeq" id="WP_285393702.1">
    <property type="nucleotide sequence ID" value="NZ_JASSVS010000016.1"/>
</dbReference>
<dbReference type="InterPro" id="IPR047939">
    <property type="entry name" value="BREX_1_PglX"/>
</dbReference>
<evidence type="ECO:0000256" key="4">
    <source>
        <dbReference type="ARBA" id="ARBA00022691"/>
    </source>
</evidence>
<dbReference type="PANTHER" id="PTHR33841">
    <property type="entry name" value="DNA METHYLTRANSFERASE YEEA-RELATED"/>
    <property type="match status" value="1"/>
</dbReference>
<comment type="caution">
    <text evidence="7">The sequence shown here is derived from an EMBL/GenBank/DDBJ whole genome shotgun (WGS) entry which is preliminary data.</text>
</comment>
<dbReference type="Proteomes" id="UP001227964">
    <property type="component" value="Unassembled WGS sequence"/>
</dbReference>